<evidence type="ECO:0000259" key="1">
    <source>
        <dbReference type="Pfam" id="PF07727"/>
    </source>
</evidence>
<protein>
    <recommendedName>
        <fullName evidence="1">Reverse transcriptase Ty1/copia-type domain-containing protein</fullName>
    </recommendedName>
</protein>
<evidence type="ECO:0000313" key="2">
    <source>
        <dbReference type="EMBL" id="KAI5350901.1"/>
    </source>
</evidence>
<organism evidence="2 3">
    <name type="scientific">Prunus dulcis</name>
    <name type="common">Almond</name>
    <name type="synonym">Amygdalus dulcis</name>
    <dbReference type="NCBI Taxonomy" id="3755"/>
    <lineage>
        <taxon>Eukaryota</taxon>
        <taxon>Viridiplantae</taxon>
        <taxon>Streptophyta</taxon>
        <taxon>Embryophyta</taxon>
        <taxon>Tracheophyta</taxon>
        <taxon>Spermatophyta</taxon>
        <taxon>Magnoliopsida</taxon>
        <taxon>eudicotyledons</taxon>
        <taxon>Gunneridae</taxon>
        <taxon>Pentapetalae</taxon>
        <taxon>rosids</taxon>
        <taxon>fabids</taxon>
        <taxon>Rosales</taxon>
        <taxon>Rosaceae</taxon>
        <taxon>Amygdaloideae</taxon>
        <taxon>Amygdaleae</taxon>
        <taxon>Prunus</taxon>
    </lineage>
</organism>
<dbReference type="EMBL" id="JAJFAZ020000001">
    <property type="protein sequence ID" value="KAI5350901.1"/>
    <property type="molecule type" value="Genomic_DNA"/>
</dbReference>
<reference evidence="2 3" key="1">
    <citation type="journal article" date="2022" name="G3 (Bethesda)">
        <title>Whole-genome sequence and methylome profiling of the almond [Prunus dulcis (Mill.) D.A. Webb] cultivar 'Nonpareil'.</title>
        <authorList>
            <person name="D'Amico-Willman K.M."/>
            <person name="Ouma W.Z."/>
            <person name="Meulia T."/>
            <person name="Sideli G.M."/>
            <person name="Gradziel T.M."/>
            <person name="Fresnedo-Ramirez J."/>
        </authorList>
    </citation>
    <scope>NUCLEOTIDE SEQUENCE [LARGE SCALE GENOMIC DNA]</scope>
    <source>
        <strain evidence="2">Clone GOH B32 T37-40</strain>
    </source>
</reference>
<comment type="caution">
    <text evidence="2">The sequence shown here is derived from an EMBL/GenBank/DDBJ whole genome shotgun (WGS) entry which is preliminary data.</text>
</comment>
<evidence type="ECO:0000313" key="3">
    <source>
        <dbReference type="Proteomes" id="UP001054821"/>
    </source>
</evidence>
<accession>A0AAD4ZMS3</accession>
<keyword evidence="3" id="KW-1185">Reference proteome</keyword>
<feature type="domain" description="Reverse transcriptase Ty1/copia-type" evidence="1">
    <location>
        <begin position="108"/>
        <end position="241"/>
    </location>
</feature>
<proteinExistence type="predicted"/>
<name>A0AAD4ZMS3_PRUDU</name>
<dbReference type="InterPro" id="IPR013103">
    <property type="entry name" value="RVT_2"/>
</dbReference>
<dbReference type="InterPro" id="IPR043502">
    <property type="entry name" value="DNA/RNA_pol_sf"/>
</dbReference>
<dbReference type="Pfam" id="PF07727">
    <property type="entry name" value="RVT_2"/>
    <property type="match status" value="1"/>
</dbReference>
<dbReference type="SUPFAM" id="SSF56672">
    <property type="entry name" value="DNA/RNA polymerases"/>
    <property type="match status" value="1"/>
</dbReference>
<dbReference type="Proteomes" id="UP001054821">
    <property type="component" value="Chromosome 1"/>
</dbReference>
<dbReference type="AlphaFoldDB" id="A0AAD4ZMS3"/>
<sequence>MSTTLATTTASSAFIEPTHHFFKSSTLAANTPSSLQFLREPRHCSLSRLFPPYPIENYISTANVSLSHAAFVSNISKYCKPSSFEEANSQSVWRDAMREELQALDENCTWSIVKLPQGKRAVGCKWVYKTKFKSDGSLERHKARLVAKGFTQTFRVDYKETFAPAAKMNIVGVLLSVAVNNDWPLFQMDVKNAFLHGELEEEVYMSLPPEHPQEKQEGMVCKLHKAIYGLKQSPRAWMRMVAN</sequence>
<gene>
    <name evidence="2" type="ORF">L3X38_003792</name>
</gene>